<dbReference type="EMBL" id="CM026423">
    <property type="protein sequence ID" value="KAG0583509.1"/>
    <property type="molecule type" value="Genomic_DNA"/>
</dbReference>
<keyword evidence="1" id="KW-1133">Transmembrane helix</keyword>
<feature type="transmembrane region" description="Helical" evidence="1">
    <location>
        <begin position="110"/>
        <end position="133"/>
    </location>
</feature>
<comment type="caution">
    <text evidence="2">The sequence shown here is derived from an EMBL/GenBank/DDBJ whole genome shotgun (WGS) entry which is preliminary data.</text>
</comment>
<name>A0A8T0IKN7_CERPU</name>
<dbReference type="PANTHER" id="PTHR36009">
    <property type="match status" value="1"/>
</dbReference>
<reference evidence="2" key="1">
    <citation type="submission" date="2020-06" db="EMBL/GenBank/DDBJ databases">
        <title>WGS assembly of Ceratodon purpureus strain R40.</title>
        <authorList>
            <person name="Carey S.B."/>
            <person name="Jenkins J."/>
            <person name="Shu S."/>
            <person name="Lovell J.T."/>
            <person name="Sreedasyam A."/>
            <person name="Maumus F."/>
            <person name="Tiley G.P."/>
            <person name="Fernandez-Pozo N."/>
            <person name="Barry K."/>
            <person name="Chen C."/>
            <person name="Wang M."/>
            <person name="Lipzen A."/>
            <person name="Daum C."/>
            <person name="Saski C.A."/>
            <person name="Payton A.C."/>
            <person name="Mcbreen J.C."/>
            <person name="Conrad R.E."/>
            <person name="Kollar L.M."/>
            <person name="Olsson S."/>
            <person name="Huttunen S."/>
            <person name="Landis J.B."/>
            <person name="Wickett N.J."/>
            <person name="Johnson M.G."/>
            <person name="Rensing S.A."/>
            <person name="Grimwood J."/>
            <person name="Schmutz J."/>
            <person name="Mcdaniel S.F."/>
        </authorList>
    </citation>
    <scope>NUCLEOTIDE SEQUENCE</scope>
    <source>
        <strain evidence="2">R40</strain>
    </source>
</reference>
<feature type="transmembrane region" description="Helical" evidence="1">
    <location>
        <begin position="195"/>
        <end position="214"/>
    </location>
</feature>
<keyword evidence="1" id="KW-0472">Membrane</keyword>
<feature type="transmembrane region" description="Helical" evidence="1">
    <location>
        <begin position="274"/>
        <end position="294"/>
    </location>
</feature>
<gene>
    <name evidence="2" type="ORF">KC19_3G142500</name>
</gene>
<dbReference type="Proteomes" id="UP000822688">
    <property type="component" value="Chromosome 3"/>
</dbReference>
<protein>
    <submittedName>
        <fullName evidence="2">Uncharacterized protein</fullName>
    </submittedName>
</protein>
<feature type="transmembrane region" description="Helical" evidence="1">
    <location>
        <begin position="154"/>
        <end position="175"/>
    </location>
</feature>
<evidence type="ECO:0000313" key="3">
    <source>
        <dbReference type="Proteomes" id="UP000822688"/>
    </source>
</evidence>
<dbReference type="PANTHER" id="PTHR36009:SF3">
    <property type="entry name" value="TRANSMEMBRANE PROTEIN"/>
    <property type="match status" value="1"/>
</dbReference>
<keyword evidence="3" id="KW-1185">Reference proteome</keyword>
<dbReference type="AlphaFoldDB" id="A0A8T0IKN7"/>
<proteinExistence type="predicted"/>
<keyword evidence="1" id="KW-0812">Transmembrane</keyword>
<feature type="transmembrane region" description="Helical" evidence="1">
    <location>
        <begin position="306"/>
        <end position="324"/>
    </location>
</feature>
<sequence length="339" mass="36885">MATATWMSAMAMAATTASSSHASRLSLAASTRIGMTPARWRVEPSPRRELQSGTFVMKDGAMSRRLVWGGARRIGGDEVLRPSALKSEQGGVVDGGDGGGGSDGGGALSWVSSAVVFAFFGALVAYAAVLAPGQTPYRDQYFIEKLVGLRSNDGFAINTILWCEFFIMGLWPMIYSSLILPSGRNKKGGVPEWPFLILSFGVGAFALLPYFALWKPPPPKVTKQELQSFPFNVLENKLVSVGVLLSGSALLVTAALAGADQWTEMYQYFRESKFIHVMSIDFLTLSTLAPFWVYNDMATRKWLDKGSWLLPLTLVPYVGPALYLCLRPSLPVSMVEEES</sequence>
<evidence type="ECO:0000313" key="2">
    <source>
        <dbReference type="EMBL" id="KAG0583509.1"/>
    </source>
</evidence>
<feature type="transmembrane region" description="Helical" evidence="1">
    <location>
        <begin position="238"/>
        <end position="259"/>
    </location>
</feature>
<organism evidence="2 3">
    <name type="scientific">Ceratodon purpureus</name>
    <name type="common">Fire moss</name>
    <name type="synonym">Dicranum purpureum</name>
    <dbReference type="NCBI Taxonomy" id="3225"/>
    <lineage>
        <taxon>Eukaryota</taxon>
        <taxon>Viridiplantae</taxon>
        <taxon>Streptophyta</taxon>
        <taxon>Embryophyta</taxon>
        <taxon>Bryophyta</taxon>
        <taxon>Bryophytina</taxon>
        <taxon>Bryopsida</taxon>
        <taxon>Dicranidae</taxon>
        <taxon>Pseudoditrichales</taxon>
        <taxon>Ditrichaceae</taxon>
        <taxon>Ceratodon</taxon>
    </lineage>
</organism>
<accession>A0A8T0IKN7</accession>
<evidence type="ECO:0000256" key="1">
    <source>
        <dbReference type="SAM" id="Phobius"/>
    </source>
</evidence>